<accession>A0ABS8W2Z9</accession>
<proteinExistence type="predicted"/>
<dbReference type="Proteomes" id="UP000823775">
    <property type="component" value="Unassembled WGS sequence"/>
</dbReference>
<keyword evidence="2" id="KW-1185">Reference proteome</keyword>
<dbReference type="EMBL" id="JACEIK010006211">
    <property type="protein sequence ID" value="MCE2055261.1"/>
    <property type="molecule type" value="Genomic_DNA"/>
</dbReference>
<organism evidence="1 2">
    <name type="scientific">Datura stramonium</name>
    <name type="common">Jimsonweed</name>
    <name type="synonym">Common thornapple</name>
    <dbReference type="NCBI Taxonomy" id="4076"/>
    <lineage>
        <taxon>Eukaryota</taxon>
        <taxon>Viridiplantae</taxon>
        <taxon>Streptophyta</taxon>
        <taxon>Embryophyta</taxon>
        <taxon>Tracheophyta</taxon>
        <taxon>Spermatophyta</taxon>
        <taxon>Magnoliopsida</taxon>
        <taxon>eudicotyledons</taxon>
        <taxon>Gunneridae</taxon>
        <taxon>Pentapetalae</taxon>
        <taxon>asterids</taxon>
        <taxon>lamiids</taxon>
        <taxon>Solanales</taxon>
        <taxon>Solanaceae</taxon>
        <taxon>Solanoideae</taxon>
        <taxon>Datureae</taxon>
        <taxon>Datura</taxon>
    </lineage>
</organism>
<reference evidence="1 2" key="1">
    <citation type="journal article" date="2021" name="BMC Genomics">
        <title>Datura genome reveals duplications of psychoactive alkaloid biosynthetic genes and high mutation rate following tissue culture.</title>
        <authorList>
            <person name="Rajewski A."/>
            <person name="Carter-House D."/>
            <person name="Stajich J."/>
            <person name="Litt A."/>
        </authorList>
    </citation>
    <scope>NUCLEOTIDE SEQUENCE [LARGE SCALE GENOMIC DNA]</scope>
    <source>
        <strain evidence="1">AR-01</strain>
    </source>
</reference>
<evidence type="ECO:0000313" key="1">
    <source>
        <dbReference type="EMBL" id="MCE2055261.1"/>
    </source>
</evidence>
<gene>
    <name evidence="1" type="ORF">HAX54_042306</name>
</gene>
<name>A0ABS8W2Z9_DATST</name>
<comment type="caution">
    <text evidence="1">The sequence shown here is derived from an EMBL/GenBank/DDBJ whole genome shotgun (WGS) entry which is preliminary data.</text>
</comment>
<sequence>MLLCHEEMNKKIHTLIYQRIDEEMFEKVSFYETREKAAGLSDRFPHSVVTCTEGTMAKFGANGSWTVNFRRNMND</sequence>
<evidence type="ECO:0000313" key="2">
    <source>
        <dbReference type="Proteomes" id="UP000823775"/>
    </source>
</evidence>
<protein>
    <submittedName>
        <fullName evidence="1">Uncharacterized protein</fullName>
    </submittedName>
</protein>